<evidence type="ECO:0000313" key="2">
    <source>
        <dbReference type="EMBL" id="OTF85305.1"/>
    </source>
</evidence>
<dbReference type="AlphaFoldDB" id="A0A251RLT0"/>
<evidence type="ECO:0000256" key="1">
    <source>
        <dbReference type="SAM" id="SignalP"/>
    </source>
</evidence>
<evidence type="ECO:0000313" key="3">
    <source>
        <dbReference type="Proteomes" id="UP000215914"/>
    </source>
</evidence>
<organism evidence="2 3">
    <name type="scientific">Helianthus annuus</name>
    <name type="common">Common sunflower</name>
    <dbReference type="NCBI Taxonomy" id="4232"/>
    <lineage>
        <taxon>Eukaryota</taxon>
        <taxon>Viridiplantae</taxon>
        <taxon>Streptophyta</taxon>
        <taxon>Embryophyta</taxon>
        <taxon>Tracheophyta</taxon>
        <taxon>Spermatophyta</taxon>
        <taxon>Magnoliopsida</taxon>
        <taxon>eudicotyledons</taxon>
        <taxon>Gunneridae</taxon>
        <taxon>Pentapetalae</taxon>
        <taxon>asterids</taxon>
        <taxon>campanulids</taxon>
        <taxon>Asterales</taxon>
        <taxon>Asteraceae</taxon>
        <taxon>Asteroideae</taxon>
        <taxon>Heliantheae alliance</taxon>
        <taxon>Heliantheae</taxon>
        <taxon>Helianthus</taxon>
    </lineage>
</organism>
<dbReference type="EMBL" id="CM007906">
    <property type="protein sequence ID" value="OTF85305.1"/>
    <property type="molecule type" value="Genomic_DNA"/>
</dbReference>
<name>A0A251RLT0_HELAN</name>
<protein>
    <submittedName>
        <fullName evidence="2">Uncharacterized protein</fullName>
    </submittedName>
</protein>
<feature type="signal peptide" evidence="1">
    <location>
        <begin position="1"/>
        <end position="19"/>
    </location>
</feature>
<feature type="chain" id="PRO_5012693521" evidence="1">
    <location>
        <begin position="20"/>
        <end position="53"/>
    </location>
</feature>
<proteinExistence type="predicted"/>
<dbReference type="InParanoid" id="A0A251RLT0"/>
<reference evidence="3" key="1">
    <citation type="journal article" date="2017" name="Nature">
        <title>The sunflower genome provides insights into oil metabolism, flowering and Asterid evolution.</title>
        <authorList>
            <person name="Badouin H."/>
            <person name="Gouzy J."/>
            <person name="Grassa C.J."/>
            <person name="Murat F."/>
            <person name="Staton S.E."/>
            <person name="Cottret L."/>
            <person name="Lelandais-Briere C."/>
            <person name="Owens G.L."/>
            <person name="Carrere S."/>
            <person name="Mayjonade B."/>
            <person name="Legrand L."/>
            <person name="Gill N."/>
            <person name="Kane N.C."/>
            <person name="Bowers J.E."/>
            <person name="Hubner S."/>
            <person name="Bellec A."/>
            <person name="Berard A."/>
            <person name="Berges H."/>
            <person name="Blanchet N."/>
            <person name="Boniface M.C."/>
            <person name="Brunel D."/>
            <person name="Catrice O."/>
            <person name="Chaidir N."/>
            <person name="Claudel C."/>
            <person name="Donnadieu C."/>
            <person name="Faraut T."/>
            <person name="Fievet G."/>
            <person name="Helmstetter N."/>
            <person name="King M."/>
            <person name="Knapp S.J."/>
            <person name="Lai Z."/>
            <person name="Le Paslier M.C."/>
            <person name="Lippi Y."/>
            <person name="Lorenzon L."/>
            <person name="Mandel J.R."/>
            <person name="Marage G."/>
            <person name="Marchand G."/>
            <person name="Marquand E."/>
            <person name="Bret-Mestries E."/>
            <person name="Morien E."/>
            <person name="Nambeesan S."/>
            <person name="Nguyen T."/>
            <person name="Pegot-Espagnet P."/>
            <person name="Pouilly N."/>
            <person name="Raftis F."/>
            <person name="Sallet E."/>
            <person name="Schiex T."/>
            <person name="Thomas J."/>
            <person name="Vandecasteele C."/>
            <person name="Vares D."/>
            <person name="Vear F."/>
            <person name="Vautrin S."/>
            <person name="Crespi M."/>
            <person name="Mangin B."/>
            <person name="Burke J.M."/>
            <person name="Salse J."/>
            <person name="Munos S."/>
            <person name="Vincourt P."/>
            <person name="Rieseberg L.H."/>
            <person name="Langlade N.B."/>
        </authorList>
    </citation>
    <scope>NUCLEOTIDE SEQUENCE [LARGE SCALE GENOMIC DNA]</scope>
    <source>
        <strain evidence="3">cv. SF193</strain>
    </source>
</reference>
<keyword evidence="3" id="KW-1185">Reference proteome</keyword>
<accession>A0A251RLT0</accession>
<keyword evidence="1" id="KW-0732">Signal</keyword>
<sequence>MLYFQIMFVLHYHLLGVVATTTKELVSFQNRKIKLSPETSTRRRKPFPPKFSS</sequence>
<gene>
    <name evidence="2" type="ORF">HannXRQ_Chr17g0538521</name>
</gene>
<dbReference type="Proteomes" id="UP000215914">
    <property type="component" value="Chromosome 17"/>
</dbReference>